<dbReference type="GO" id="GO:0015035">
    <property type="term" value="F:protein-disulfide reductase activity"/>
    <property type="evidence" value="ECO:0007669"/>
    <property type="project" value="InterPro"/>
</dbReference>
<name>A0AAW9QJR1_9BURK</name>
<reference evidence="7 8" key="1">
    <citation type="submission" date="2024-02" db="EMBL/GenBank/DDBJ databases">
        <title>Genome sequence of Aquincola sp. MAHUQ-54.</title>
        <authorList>
            <person name="Huq M.A."/>
        </authorList>
    </citation>
    <scope>NUCLEOTIDE SEQUENCE [LARGE SCALE GENOMIC DNA]</scope>
    <source>
        <strain evidence="7 8">MAHUQ-54</strain>
    </source>
</reference>
<dbReference type="RefSeq" id="WP_332291845.1">
    <property type="nucleotide sequence ID" value="NZ_JAZIBG010000043.1"/>
</dbReference>
<evidence type="ECO:0000256" key="1">
    <source>
        <dbReference type="ARBA" id="ARBA00004651"/>
    </source>
</evidence>
<dbReference type="EMBL" id="JAZIBG010000043">
    <property type="protein sequence ID" value="MEF7616368.1"/>
    <property type="molecule type" value="Genomic_DNA"/>
</dbReference>
<dbReference type="AlphaFoldDB" id="A0AAW9QJR1"/>
<protein>
    <submittedName>
        <fullName evidence="7">Disulfide bond formation protein B</fullName>
    </submittedName>
</protein>
<sequence length="163" mass="16868">MRPAASPARRADAWLGGMLLASLAAIGAALVSQHVFDMQPCPWCVLQRVVFAAIALACVLGLVLRNGAGRGLAAALVLLLSLAGAAAALWQHFVAAATASCNLTLADRIVSGMGLDSLAPEIFQARASCADAAVNLLGLPYEFWSLGLFAVFAIAALRLLARR</sequence>
<dbReference type="InterPro" id="IPR003752">
    <property type="entry name" value="DiS_bond_form_DsbB/BdbC"/>
</dbReference>
<keyword evidence="4 6" id="KW-1133">Transmembrane helix</keyword>
<evidence type="ECO:0000256" key="2">
    <source>
        <dbReference type="ARBA" id="ARBA00022475"/>
    </source>
</evidence>
<feature type="transmembrane region" description="Helical" evidence="6">
    <location>
        <begin position="45"/>
        <end position="64"/>
    </location>
</feature>
<organism evidence="7 8">
    <name type="scientific">Aquincola agrisoli</name>
    <dbReference type="NCBI Taxonomy" id="3119538"/>
    <lineage>
        <taxon>Bacteria</taxon>
        <taxon>Pseudomonadati</taxon>
        <taxon>Pseudomonadota</taxon>
        <taxon>Betaproteobacteria</taxon>
        <taxon>Burkholderiales</taxon>
        <taxon>Sphaerotilaceae</taxon>
        <taxon>Aquincola</taxon>
    </lineage>
</organism>
<gene>
    <name evidence="7" type="ORF">V4F39_20805</name>
</gene>
<evidence type="ECO:0000313" key="8">
    <source>
        <dbReference type="Proteomes" id="UP001336250"/>
    </source>
</evidence>
<dbReference type="GO" id="GO:0006457">
    <property type="term" value="P:protein folding"/>
    <property type="evidence" value="ECO:0007669"/>
    <property type="project" value="InterPro"/>
</dbReference>
<keyword evidence="2" id="KW-1003">Cell membrane</keyword>
<dbReference type="SUPFAM" id="SSF158442">
    <property type="entry name" value="DsbB-like"/>
    <property type="match status" value="1"/>
</dbReference>
<proteinExistence type="predicted"/>
<feature type="transmembrane region" description="Helical" evidence="6">
    <location>
        <begin position="143"/>
        <end position="161"/>
    </location>
</feature>
<evidence type="ECO:0000256" key="4">
    <source>
        <dbReference type="ARBA" id="ARBA00022989"/>
    </source>
</evidence>
<accession>A0AAW9QJR1</accession>
<dbReference type="Gene3D" id="1.20.1550.10">
    <property type="entry name" value="DsbB-like"/>
    <property type="match status" value="1"/>
</dbReference>
<dbReference type="InterPro" id="IPR050183">
    <property type="entry name" value="DsbB"/>
</dbReference>
<dbReference type="PANTHER" id="PTHR36570">
    <property type="entry name" value="DISULFIDE BOND FORMATION PROTEIN B"/>
    <property type="match status" value="1"/>
</dbReference>
<dbReference type="PANTHER" id="PTHR36570:SF3">
    <property type="entry name" value="DISULFIDE BOND FORMATION PROTEIN B"/>
    <property type="match status" value="1"/>
</dbReference>
<keyword evidence="8" id="KW-1185">Reference proteome</keyword>
<feature type="transmembrane region" description="Helical" evidence="6">
    <location>
        <begin position="71"/>
        <end position="90"/>
    </location>
</feature>
<comment type="caution">
    <text evidence="7">The sequence shown here is derived from an EMBL/GenBank/DDBJ whole genome shotgun (WGS) entry which is preliminary data.</text>
</comment>
<evidence type="ECO:0000256" key="5">
    <source>
        <dbReference type="ARBA" id="ARBA00023136"/>
    </source>
</evidence>
<evidence type="ECO:0000256" key="3">
    <source>
        <dbReference type="ARBA" id="ARBA00022692"/>
    </source>
</evidence>
<dbReference type="Proteomes" id="UP001336250">
    <property type="component" value="Unassembled WGS sequence"/>
</dbReference>
<keyword evidence="5 6" id="KW-0472">Membrane</keyword>
<evidence type="ECO:0000256" key="6">
    <source>
        <dbReference type="SAM" id="Phobius"/>
    </source>
</evidence>
<dbReference type="GO" id="GO:0005886">
    <property type="term" value="C:plasma membrane"/>
    <property type="evidence" value="ECO:0007669"/>
    <property type="project" value="UniProtKB-SubCell"/>
</dbReference>
<keyword evidence="3 6" id="KW-0812">Transmembrane</keyword>
<evidence type="ECO:0000313" key="7">
    <source>
        <dbReference type="EMBL" id="MEF7616368.1"/>
    </source>
</evidence>
<feature type="transmembrane region" description="Helical" evidence="6">
    <location>
        <begin position="12"/>
        <end position="33"/>
    </location>
</feature>
<comment type="subcellular location">
    <subcellularLocation>
        <location evidence="1">Cell membrane</location>
        <topology evidence="1">Multi-pass membrane protein</topology>
    </subcellularLocation>
</comment>
<dbReference type="Pfam" id="PF02600">
    <property type="entry name" value="DsbB"/>
    <property type="match status" value="1"/>
</dbReference>
<dbReference type="InterPro" id="IPR023380">
    <property type="entry name" value="DsbB-like_sf"/>
</dbReference>